<protein>
    <submittedName>
        <fullName evidence="2">Uncharacterized protein</fullName>
    </submittedName>
</protein>
<gene>
    <name evidence="2" type="ORF">X797_009725</name>
</gene>
<evidence type="ECO:0000313" key="3">
    <source>
        <dbReference type="Proteomes" id="UP000030151"/>
    </source>
</evidence>
<feature type="compositionally biased region" description="Basic and acidic residues" evidence="1">
    <location>
        <begin position="88"/>
        <end position="99"/>
    </location>
</feature>
<dbReference type="HOGENOM" id="CLU_121100_2_0_1"/>
<organism evidence="2 3">
    <name type="scientific">Metarhizium robertsii</name>
    <dbReference type="NCBI Taxonomy" id="568076"/>
    <lineage>
        <taxon>Eukaryota</taxon>
        <taxon>Fungi</taxon>
        <taxon>Dikarya</taxon>
        <taxon>Ascomycota</taxon>
        <taxon>Pezizomycotina</taxon>
        <taxon>Sordariomycetes</taxon>
        <taxon>Hypocreomycetidae</taxon>
        <taxon>Hypocreales</taxon>
        <taxon>Clavicipitaceae</taxon>
        <taxon>Metarhizium</taxon>
    </lineage>
</organism>
<dbReference type="OrthoDB" id="3001700at2759"/>
<dbReference type="EMBL" id="JELW01000040">
    <property type="protein sequence ID" value="EXU97108.1"/>
    <property type="molecule type" value="Genomic_DNA"/>
</dbReference>
<name>A0A014P4S8_9HYPO</name>
<dbReference type="AlphaFoldDB" id="A0A014P4S8"/>
<evidence type="ECO:0000256" key="1">
    <source>
        <dbReference type="SAM" id="MobiDB-lite"/>
    </source>
</evidence>
<reference evidence="2 3" key="1">
    <citation type="submission" date="2014-02" db="EMBL/GenBank/DDBJ databases">
        <title>The genome sequence of the entomopathogenic fungus Metarhizium robertsii ARSEF 2575.</title>
        <authorList>
            <person name="Giuliano Garisto Donzelli B."/>
            <person name="Roe B.A."/>
            <person name="Macmil S.L."/>
            <person name="Krasnoff S.B."/>
            <person name="Gibson D.M."/>
        </authorList>
    </citation>
    <scope>NUCLEOTIDE SEQUENCE [LARGE SCALE GENOMIC DNA]</scope>
    <source>
        <strain evidence="2 3">ARSEF 2575</strain>
    </source>
</reference>
<dbReference type="Proteomes" id="UP000030151">
    <property type="component" value="Unassembled WGS sequence"/>
</dbReference>
<accession>A0A014P4S8</accession>
<evidence type="ECO:0000313" key="2">
    <source>
        <dbReference type="EMBL" id="EXU97108.1"/>
    </source>
</evidence>
<sequence>MEWASAQYQKQKDIWIPWIEDLYLKYFTSDNKASYTTRDNLDKTKVTGNEQVDKLQDGVHGLVAGQLGQGGLAQPVGDLVSKQGINRAERQGVDEEGKYLPKPGDALAGK</sequence>
<feature type="region of interest" description="Disordered" evidence="1">
    <location>
        <begin position="88"/>
        <end position="110"/>
    </location>
</feature>
<comment type="caution">
    <text evidence="2">The sequence shown here is derived from an EMBL/GenBank/DDBJ whole genome shotgun (WGS) entry which is preliminary data.</text>
</comment>
<dbReference type="eggNOG" id="ENOG502SM4W">
    <property type="taxonomic scope" value="Eukaryota"/>
</dbReference>
<proteinExistence type="predicted"/>